<keyword evidence="3" id="KW-1185">Reference proteome</keyword>
<protein>
    <recommendedName>
        <fullName evidence="1">RNase H type-1 domain-containing protein</fullName>
    </recommendedName>
</protein>
<accession>A0ABS8RWZ6</accession>
<dbReference type="InterPro" id="IPR036397">
    <property type="entry name" value="RNaseH_sf"/>
</dbReference>
<organism evidence="2 3">
    <name type="scientific">Datura stramonium</name>
    <name type="common">Jimsonweed</name>
    <name type="synonym">Common thornapple</name>
    <dbReference type="NCBI Taxonomy" id="4076"/>
    <lineage>
        <taxon>Eukaryota</taxon>
        <taxon>Viridiplantae</taxon>
        <taxon>Streptophyta</taxon>
        <taxon>Embryophyta</taxon>
        <taxon>Tracheophyta</taxon>
        <taxon>Spermatophyta</taxon>
        <taxon>Magnoliopsida</taxon>
        <taxon>eudicotyledons</taxon>
        <taxon>Gunneridae</taxon>
        <taxon>Pentapetalae</taxon>
        <taxon>asterids</taxon>
        <taxon>lamiids</taxon>
        <taxon>Solanales</taxon>
        <taxon>Solanaceae</taxon>
        <taxon>Solanoideae</taxon>
        <taxon>Datureae</taxon>
        <taxon>Datura</taxon>
    </lineage>
</organism>
<evidence type="ECO:0000313" key="2">
    <source>
        <dbReference type="EMBL" id="MCD7451117.1"/>
    </source>
</evidence>
<reference evidence="2 3" key="1">
    <citation type="journal article" date="2021" name="BMC Genomics">
        <title>Datura genome reveals duplications of psychoactive alkaloid biosynthetic genes and high mutation rate following tissue culture.</title>
        <authorList>
            <person name="Rajewski A."/>
            <person name="Carter-House D."/>
            <person name="Stajich J."/>
            <person name="Litt A."/>
        </authorList>
    </citation>
    <scope>NUCLEOTIDE SEQUENCE [LARGE SCALE GENOMIC DNA]</scope>
    <source>
        <strain evidence="2">AR-01</strain>
    </source>
</reference>
<dbReference type="Pfam" id="PF13456">
    <property type="entry name" value="RVT_3"/>
    <property type="match status" value="1"/>
</dbReference>
<sequence length="99" mass="10995">MMMMCGIIAIDGWSKLLSNPNCCHSPAHEAVNCPSEGVVIRDYAGNLVTAMYKRLGHGSDHQAEAGAVLLGLHWCITNRFENIHLETDFMLMRLILPEI</sequence>
<dbReference type="InterPro" id="IPR002156">
    <property type="entry name" value="RNaseH_domain"/>
</dbReference>
<name>A0ABS8RWZ6_DATST</name>
<proteinExistence type="predicted"/>
<dbReference type="EMBL" id="JACEIK010000153">
    <property type="protein sequence ID" value="MCD7451117.1"/>
    <property type="molecule type" value="Genomic_DNA"/>
</dbReference>
<comment type="caution">
    <text evidence="2">The sequence shown here is derived from an EMBL/GenBank/DDBJ whole genome shotgun (WGS) entry which is preliminary data.</text>
</comment>
<evidence type="ECO:0000313" key="3">
    <source>
        <dbReference type="Proteomes" id="UP000823775"/>
    </source>
</evidence>
<feature type="domain" description="RNase H type-1" evidence="1">
    <location>
        <begin position="37"/>
        <end position="89"/>
    </location>
</feature>
<gene>
    <name evidence="2" type="ORF">HAX54_009729</name>
</gene>
<evidence type="ECO:0000259" key="1">
    <source>
        <dbReference type="Pfam" id="PF13456"/>
    </source>
</evidence>
<dbReference type="Gene3D" id="3.30.420.10">
    <property type="entry name" value="Ribonuclease H-like superfamily/Ribonuclease H"/>
    <property type="match status" value="1"/>
</dbReference>
<dbReference type="Proteomes" id="UP000823775">
    <property type="component" value="Unassembled WGS sequence"/>
</dbReference>